<comment type="catalytic activity">
    <reaction evidence="1 12 13">
        <text>ATP-dependent breakage, passage and rejoining of double-stranded DNA.</text>
        <dbReference type="EC" id="5.6.2.2"/>
    </reaction>
</comment>
<comment type="subunit">
    <text evidence="13">Homodimer.</text>
</comment>
<dbReference type="InterPro" id="IPR001154">
    <property type="entry name" value="TopoII_euk"/>
</dbReference>
<dbReference type="PROSITE" id="PS52040">
    <property type="entry name" value="TOPO_IIA"/>
    <property type="match status" value="1"/>
</dbReference>
<feature type="compositionally biased region" description="Low complexity" evidence="14">
    <location>
        <begin position="1514"/>
        <end position="1530"/>
    </location>
</feature>
<dbReference type="Pfam" id="PF02518">
    <property type="entry name" value="HATPase_c"/>
    <property type="match status" value="1"/>
</dbReference>
<dbReference type="Pfam" id="PF16898">
    <property type="entry name" value="TOPRIM_C"/>
    <property type="match status" value="1"/>
</dbReference>
<dbReference type="SUPFAM" id="SSF54211">
    <property type="entry name" value="Ribosomal protein S5 domain 2-like"/>
    <property type="match status" value="1"/>
</dbReference>
<feature type="compositionally biased region" description="Acidic residues" evidence="14">
    <location>
        <begin position="1415"/>
        <end position="1439"/>
    </location>
</feature>
<dbReference type="EC" id="5.6.2.2" evidence="13"/>
<dbReference type="SMART" id="SM00433">
    <property type="entry name" value="TOP2c"/>
    <property type="match status" value="1"/>
</dbReference>
<dbReference type="GO" id="GO:0000819">
    <property type="term" value="P:sister chromatid segregation"/>
    <property type="evidence" value="ECO:0007669"/>
    <property type="project" value="TreeGrafter"/>
</dbReference>
<dbReference type="PRINTS" id="PR01158">
    <property type="entry name" value="TOPISMRASEII"/>
</dbReference>
<feature type="compositionally biased region" description="Basic and acidic residues" evidence="14">
    <location>
        <begin position="1531"/>
        <end position="1542"/>
    </location>
</feature>
<dbReference type="Pfam" id="PF00521">
    <property type="entry name" value="DNA_topoisoIV"/>
    <property type="match status" value="1"/>
</dbReference>
<dbReference type="SMART" id="SM00434">
    <property type="entry name" value="TOP4c"/>
    <property type="match status" value="1"/>
</dbReference>
<dbReference type="InterPro" id="IPR050634">
    <property type="entry name" value="DNA_Topoisomerase_II"/>
</dbReference>
<dbReference type="Gene3D" id="3.90.199.10">
    <property type="entry name" value="Topoisomerase II, domain 5"/>
    <property type="match status" value="1"/>
</dbReference>
<feature type="compositionally biased region" description="Low complexity" evidence="14">
    <location>
        <begin position="1570"/>
        <end position="1586"/>
    </location>
</feature>
<comment type="function">
    <text evidence="13">Control of topological states of DNA by transient breakage and subsequent rejoining of DNA strands. Topoisomerase II makes double-strand breaks.</text>
</comment>
<comment type="caution">
    <text evidence="17">The sequence shown here is derived from an EMBL/GenBank/DDBJ whole genome shotgun (WGS) entry which is preliminary data.</text>
</comment>
<comment type="similarity">
    <text evidence="4 13">Belongs to the type II topoisomerase family.</text>
</comment>
<evidence type="ECO:0000256" key="6">
    <source>
        <dbReference type="ARBA" id="ARBA00022741"/>
    </source>
</evidence>
<feature type="compositionally biased region" description="Basic residues" evidence="14">
    <location>
        <begin position="1295"/>
        <end position="1308"/>
    </location>
</feature>
<dbReference type="OrthoDB" id="276498at2759"/>
<dbReference type="GO" id="GO:0006265">
    <property type="term" value="P:DNA topological change"/>
    <property type="evidence" value="ECO:0007669"/>
    <property type="project" value="UniProtKB-UniRule"/>
</dbReference>
<keyword evidence="11 12" id="KW-0413">Isomerase</keyword>
<dbReference type="Pfam" id="PF01751">
    <property type="entry name" value="Toprim"/>
    <property type="match status" value="1"/>
</dbReference>
<feature type="domain" description="Toprim" evidence="15">
    <location>
        <begin position="521"/>
        <end position="638"/>
    </location>
</feature>
<dbReference type="SUPFAM" id="SSF56719">
    <property type="entry name" value="Type II DNA topoisomerase"/>
    <property type="match status" value="1"/>
</dbReference>
<dbReference type="Gene3D" id="3.30.1360.40">
    <property type="match status" value="1"/>
</dbReference>
<dbReference type="InterPro" id="IPR020568">
    <property type="entry name" value="Ribosomal_Su5_D2-typ_SF"/>
</dbReference>
<dbReference type="GO" id="GO:0046872">
    <property type="term" value="F:metal ion binding"/>
    <property type="evidence" value="ECO:0007669"/>
    <property type="project" value="UniProtKB-KW"/>
</dbReference>
<accession>A0A1D1VTD4</accession>
<dbReference type="STRING" id="947166.A0A1D1VTD4"/>
<evidence type="ECO:0000256" key="9">
    <source>
        <dbReference type="ARBA" id="ARBA00023029"/>
    </source>
</evidence>
<keyword evidence="18" id="KW-1185">Reference proteome</keyword>
<dbReference type="Gene3D" id="1.10.268.10">
    <property type="entry name" value="Topoisomerase, domain 3"/>
    <property type="match status" value="1"/>
</dbReference>
<dbReference type="EMBL" id="BDGG01000010">
    <property type="protein sequence ID" value="GAV04221.1"/>
    <property type="molecule type" value="Genomic_DNA"/>
</dbReference>
<dbReference type="GO" id="GO:0005524">
    <property type="term" value="F:ATP binding"/>
    <property type="evidence" value="ECO:0007669"/>
    <property type="project" value="UniProtKB-UniRule"/>
</dbReference>
<keyword evidence="6 13" id="KW-0547">Nucleotide-binding</keyword>
<dbReference type="FunFam" id="3.40.50.670:FF:000001">
    <property type="entry name" value="DNA topoisomerase 2"/>
    <property type="match status" value="2"/>
</dbReference>
<dbReference type="InterPro" id="IPR031660">
    <property type="entry name" value="TOPRIM_C"/>
</dbReference>
<dbReference type="CDD" id="cd16930">
    <property type="entry name" value="HATPase_TopII-like"/>
    <property type="match status" value="1"/>
</dbReference>
<dbReference type="SUPFAM" id="SSF55874">
    <property type="entry name" value="ATPase domain of HSP90 chaperone/DNA topoisomerase II/histidine kinase"/>
    <property type="match status" value="1"/>
</dbReference>
<feature type="compositionally biased region" description="Acidic residues" evidence="14">
    <location>
        <begin position="1558"/>
        <end position="1567"/>
    </location>
</feature>
<feature type="domain" description="Topo IIA-type catalytic" evidence="16">
    <location>
        <begin position="791"/>
        <end position="1264"/>
    </location>
</feature>
<dbReference type="GO" id="GO:0003918">
    <property type="term" value="F:DNA topoisomerase type II (double strand cut, ATP-hydrolyzing) activity"/>
    <property type="evidence" value="ECO:0007669"/>
    <property type="project" value="UniProtKB-UniRule"/>
</dbReference>
<feature type="compositionally biased region" description="Basic and acidic residues" evidence="14">
    <location>
        <begin position="1275"/>
        <end position="1294"/>
    </location>
</feature>
<evidence type="ECO:0000259" key="16">
    <source>
        <dbReference type="PROSITE" id="PS52040"/>
    </source>
</evidence>
<dbReference type="GO" id="GO:0000712">
    <property type="term" value="P:resolution of meiotic recombination intermediates"/>
    <property type="evidence" value="ECO:0007669"/>
    <property type="project" value="TreeGrafter"/>
</dbReference>
<name>A0A1D1VTD4_RAMVA</name>
<evidence type="ECO:0000256" key="5">
    <source>
        <dbReference type="ARBA" id="ARBA00022723"/>
    </source>
</evidence>
<feature type="compositionally biased region" description="Acidic residues" evidence="14">
    <location>
        <begin position="1182"/>
        <end position="1204"/>
    </location>
</feature>
<protein>
    <recommendedName>
        <fullName evidence="13">DNA topoisomerase 2</fullName>
        <ecNumber evidence="13">5.6.2.2</ecNumber>
    </recommendedName>
</protein>
<evidence type="ECO:0000256" key="11">
    <source>
        <dbReference type="ARBA" id="ARBA00023235"/>
    </source>
</evidence>
<feature type="compositionally biased region" description="Basic and acidic residues" evidence="14">
    <location>
        <begin position="1342"/>
        <end position="1365"/>
    </location>
</feature>
<dbReference type="InterPro" id="IPR036890">
    <property type="entry name" value="HATPase_C_sf"/>
</dbReference>
<dbReference type="InterPro" id="IPR014721">
    <property type="entry name" value="Ribsml_uS5_D2-typ_fold_subgr"/>
</dbReference>
<evidence type="ECO:0000256" key="14">
    <source>
        <dbReference type="SAM" id="MobiDB-lite"/>
    </source>
</evidence>
<dbReference type="FunFam" id="3.30.1490.30:FF:000001">
    <property type="entry name" value="DNA topoisomerase 2"/>
    <property type="match status" value="1"/>
</dbReference>
<evidence type="ECO:0000259" key="15">
    <source>
        <dbReference type="PROSITE" id="PS50880"/>
    </source>
</evidence>
<gene>
    <name evidence="17" type="primary">RvY_14533-1</name>
    <name evidence="17" type="synonym">RvY_14533.1</name>
    <name evidence="17" type="ORF">RvY_14533</name>
</gene>
<dbReference type="FunFam" id="3.30.230.10:FF:000008">
    <property type="entry name" value="DNA topoisomerase 2"/>
    <property type="match status" value="1"/>
</dbReference>
<feature type="region of interest" description="Disordered" evidence="14">
    <location>
        <begin position="1176"/>
        <end position="1213"/>
    </location>
</feature>
<comment type="cofactor">
    <cofactor evidence="2">
        <name>Ca(2+)</name>
        <dbReference type="ChEBI" id="CHEBI:29108"/>
    </cofactor>
</comment>
<keyword evidence="9 12" id="KW-0799">Topoisomerase</keyword>
<dbReference type="FunFam" id="3.90.199.10:FF:000002">
    <property type="entry name" value="DNA topoisomerase 2"/>
    <property type="match status" value="1"/>
</dbReference>
<dbReference type="PROSITE" id="PS50880">
    <property type="entry name" value="TOPRIM"/>
    <property type="match status" value="1"/>
</dbReference>
<feature type="region of interest" description="Disordered" evidence="14">
    <location>
        <begin position="46"/>
        <end position="68"/>
    </location>
</feature>
<dbReference type="CDD" id="cd00187">
    <property type="entry name" value="TOP4c"/>
    <property type="match status" value="1"/>
</dbReference>
<dbReference type="PRINTS" id="PR00418">
    <property type="entry name" value="TPI2FAMILY"/>
</dbReference>
<evidence type="ECO:0000313" key="17">
    <source>
        <dbReference type="EMBL" id="GAV04221.1"/>
    </source>
</evidence>
<dbReference type="CDD" id="cd03481">
    <property type="entry name" value="TopoIIA_Trans_ScTopoIIA"/>
    <property type="match status" value="1"/>
</dbReference>
<evidence type="ECO:0000256" key="4">
    <source>
        <dbReference type="ARBA" id="ARBA00011080"/>
    </source>
</evidence>
<dbReference type="InterPro" id="IPR013758">
    <property type="entry name" value="Topo_IIA_A/C_ab"/>
</dbReference>
<dbReference type="Pfam" id="PF00204">
    <property type="entry name" value="DNA_gyraseB"/>
    <property type="match status" value="1"/>
</dbReference>
<dbReference type="SMART" id="SM00387">
    <property type="entry name" value="HATPase_c"/>
    <property type="match status" value="1"/>
</dbReference>
<keyword evidence="8" id="KW-0460">Magnesium</keyword>
<dbReference type="InterPro" id="IPR003594">
    <property type="entry name" value="HATPase_dom"/>
</dbReference>
<dbReference type="InterPro" id="IPR013506">
    <property type="entry name" value="Topo_IIA_bsu_dom2"/>
</dbReference>
<evidence type="ECO:0000313" key="18">
    <source>
        <dbReference type="Proteomes" id="UP000186922"/>
    </source>
</evidence>
<feature type="compositionally biased region" description="Basic and acidic residues" evidence="14">
    <location>
        <begin position="1497"/>
        <end position="1507"/>
    </location>
</feature>
<dbReference type="InterPro" id="IPR001241">
    <property type="entry name" value="Topo_IIA"/>
</dbReference>
<dbReference type="PANTHER" id="PTHR10169:SF38">
    <property type="entry name" value="DNA TOPOISOMERASE 2"/>
    <property type="match status" value="1"/>
</dbReference>
<evidence type="ECO:0000256" key="7">
    <source>
        <dbReference type="ARBA" id="ARBA00022840"/>
    </source>
</evidence>
<dbReference type="InterPro" id="IPR002205">
    <property type="entry name" value="Topo_IIA_dom_A"/>
</dbReference>
<organism evidence="17 18">
    <name type="scientific">Ramazzottius varieornatus</name>
    <name type="common">Water bear</name>
    <name type="synonym">Tardigrade</name>
    <dbReference type="NCBI Taxonomy" id="947166"/>
    <lineage>
        <taxon>Eukaryota</taxon>
        <taxon>Metazoa</taxon>
        <taxon>Ecdysozoa</taxon>
        <taxon>Tardigrada</taxon>
        <taxon>Eutardigrada</taxon>
        <taxon>Parachela</taxon>
        <taxon>Hypsibioidea</taxon>
        <taxon>Ramazzottiidae</taxon>
        <taxon>Ramazzottius</taxon>
    </lineage>
</organism>
<dbReference type="FunFam" id="3.30.565.10:FF:000004">
    <property type="entry name" value="DNA topoisomerase 2"/>
    <property type="match status" value="1"/>
</dbReference>
<dbReference type="Proteomes" id="UP000186922">
    <property type="component" value="Unassembled WGS sequence"/>
</dbReference>
<dbReference type="FunFam" id="3.30.1360.40:FF:000003">
    <property type="entry name" value="DNA topoisomerase 2"/>
    <property type="match status" value="1"/>
</dbReference>
<comment type="cofactor">
    <cofactor evidence="3">
        <name>Mg(2+)</name>
        <dbReference type="ChEBI" id="CHEBI:18420"/>
    </cofactor>
</comment>
<evidence type="ECO:0000256" key="12">
    <source>
        <dbReference type="PROSITE-ProRule" id="PRU01384"/>
    </source>
</evidence>
<evidence type="ECO:0000256" key="2">
    <source>
        <dbReference type="ARBA" id="ARBA00001913"/>
    </source>
</evidence>
<dbReference type="PANTHER" id="PTHR10169">
    <property type="entry name" value="DNA TOPOISOMERASE/GYRASE"/>
    <property type="match status" value="1"/>
</dbReference>
<dbReference type="InterPro" id="IPR013759">
    <property type="entry name" value="Topo_IIA_B_C"/>
</dbReference>
<evidence type="ECO:0000256" key="3">
    <source>
        <dbReference type="ARBA" id="ARBA00001946"/>
    </source>
</evidence>
<dbReference type="Gene3D" id="3.30.230.10">
    <property type="match status" value="1"/>
</dbReference>
<feature type="region of interest" description="Disordered" evidence="14">
    <location>
        <begin position="1275"/>
        <end position="1324"/>
    </location>
</feature>
<evidence type="ECO:0000256" key="8">
    <source>
        <dbReference type="ARBA" id="ARBA00022842"/>
    </source>
</evidence>
<feature type="compositionally biased region" description="Acidic residues" evidence="14">
    <location>
        <begin position="1663"/>
        <end position="1675"/>
    </location>
</feature>
<feature type="active site" description="O-(5'-phospho-DNA)-tyrosine intermediate" evidence="12">
    <location>
        <position position="881"/>
    </location>
</feature>
<sequence length="1675" mass="189165">MWRRLFSVTLLPDRKFAATTVGQRTTGCGALSRSFVPSSVLTRRLKMSSSDEMEPTPVKTTPKKKTGKQAQTVEEQYVKLKLDEQILLRPDTYIGSIATAEKVKMRIVDLKELKIIEAKIDYVPGLYKIFDEIVVNAADNKQRDPKMDRLEITIEQENNVISVFNNGRGIPITKHAKEKVWIPTMIFGHLLTSSNYQDDDKKVVGGRNGYGAKLCNLFSTKFTVETACKKGANYPAKIFKQTWEQNMKVGEENFQILANEDRKEYTKVTFQPDLRRFNMEKLDDHIAGLMARRAFDLAGTCKGVKVKLNTKEIKVNGFEDYVKFLVKDAKDEYDNPIEKIAFARSDPIKVTNEDGKEISQVRWEVACVPSTNGEFQQVSFVNSIATTKGGQHVNYIADQIADHLITVAKKKNKSGTELTRNHIKQHMWVFVNCLIENPTFDSQTKEYMTLAKKSFGSTFKLPEKFCKTVASLSIAESAVAMMNLKAEAKLQRAGGTKTSRLKGIVKLMDANQAGSKHSKECTLILTEGDSAKCLVEAGFAVVGRDRYGVFPLRGKLLNVRDATSKQLTENKEIEHLVKILGLDYRRQYTTEEDFKRLRYGRLMIMTDQDQDGSHIKGLLINFLHAKFPHLLRRTPNNAFLEEFITPIVKVTRKIGGREEEQSFYSLPEFEQWKSKLDEKERKGWKEKYYKGLGTSTAKEAKEYFNNLTRHRIKFGYSGANDDDNIDMAFSKKRADDRKNWLTEGMRQRTELKNTNQPPIYLYQKDTKAVTYTDFVNKELYYFSNMDNERSIPSMVDGLKPGQRKVMFTCFKRNDKKEVKVAQLAGSVGEASAYHHGEQSLMSTIVGLAQDFVGSNNINLLQPRGQFGTRNLGGKDSASPRYIFTLLSPTARAIFHKDDMPLLNYLYDDNQKIEPEWYCPIIPMVLVNGAEGIGTGWSTKIPNYNPEDIINNIRRMLNGEEPRPMLPWFRGFRGQIQPIDAGRRVVASGVVSVLDEEDSIEITELPVRTWTQSYKESVIEPMLTGTEKDGGKGKPQQITDYREYHTDATVRFVVRMQPAKFKEFEREGFHKVFKLQSPMALTQMVLFDANGQIKKYDSAEHILKEFYELRLKRYQMRKDYLVGMLSAAAKKLMNQARFIVEKIEKKITIENKKRTIMIDDLIKAKYDPDPELAWKKSLKQQQELEEEDEEAEDMVENEGEVADDANADKTKDKDKKSDYDYLLGMRMWALTLERKEALLKERDDKIRELEVMKSRTPKDLWNADLDALLIALEKAKDEEHEMHDQPVDGSPDGKKPAKGKGGVKGRGKKNVIPNAADTLPAKNAKLVEPVIDAALILRLEKANEAKERKEKGEPAKKGGQKKKEVGEDGEPLETSANDSAEKPKKKAAAKDTKKTKQTTLDGVVKKTQKKKKGSDNEEESDYDSDNLTDGEDDEEDNETEVVDKTTTEDEYDFGEKIPEKKNRKVVSNGPSTSKKVESDDDDIQEITEVENAVKPSKSKGEAVYEPKKPSSKTLADSSKPAKVSKAAAVPKAAEKPKAADRKKAMTNGTPSKTIKLVSSDEEDSEDEMPAVKKAAASKASTAASKPAIVKKPVLKRKALDSGTDDEDFEPSTSTPPKKQSKNDGKAKAKAVVSDSDEEIPPPRARVARAAAVRKVLYSDSSMENLDDDDDYLNSVN</sequence>
<evidence type="ECO:0000256" key="1">
    <source>
        <dbReference type="ARBA" id="ARBA00000185"/>
    </source>
</evidence>
<dbReference type="InterPro" id="IPR013757">
    <property type="entry name" value="Topo_IIA_A_a_sf"/>
</dbReference>
<feature type="region of interest" description="Disordered" evidence="14">
    <location>
        <begin position="1655"/>
        <end position="1675"/>
    </location>
</feature>
<dbReference type="GO" id="GO:0005634">
    <property type="term" value="C:nucleus"/>
    <property type="evidence" value="ECO:0007669"/>
    <property type="project" value="TreeGrafter"/>
</dbReference>
<dbReference type="InterPro" id="IPR034157">
    <property type="entry name" value="TOPRIM_TopoII"/>
</dbReference>
<keyword evidence="5" id="KW-0479">Metal-binding</keyword>
<feature type="compositionally biased region" description="Basic and acidic residues" evidence="14">
    <location>
        <begin position="1440"/>
        <end position="1459"/>
    </location>
</feature>
<dbReference type="InterPro" id="IPR013760">
    <property type="entry name" value="Topo_IIA-like_dom_sf"/>
</dbReference>
<evidence type="ECO:0000256" key="10">
    <source>
        <dbReference type="ARBA" id="ARBA00023125"/>
    </source>
</evidence>
<dbReference type="GO" id="GO:0003677">
    <property type="term" value="F:DNA binding"/>
    <property type="evidence" value="ECO:0007669"/>
    <property type="project" value="UniProtKB-UniRule"/>
</dbReference>
<dbReference type="CDD" id="cd03365">
    <property type="entry name" value="TOPRIM_TopoIIA"/>
    <property type="match status" value="1"/>
</dbReference>
<keyword evidence="10 12" id="KW-0238">DNA-binding</keyword>
<feature type="region of interest" description="Disordered" evidence="14">
    <location>
        <begin position="1342"/>
        <end position="1643"/>
    </location>
</feature>
<keyword evidence="7 13" id="KW-0067">ATP-binding</keyword>
<reference evidence="17 18" key="1">
    <citation type="journal article" date="2016" name="Nat. Commun.">
        <title>Extremotolerant tardigrade genome and improved radiotolerance of human cultured cells by tardigrade-unique protein.</title>
        <authorList>
            <person name="Hashimoto T."/>
            <person name="Horikawa D.D."/>
            <person name="Saito Y."/>
            <person name="Kuwahara H."/>
            <person name="Kozuka-Hata H."/>
            <person name="Shin-I T."/>
            <person name="Minakuchi Y."/>
            <person name="Ohishi K."/>
            <person name="Motoyama A."/>
            <person name="Aizu T."/>
            <person name="Enomoto A."/>
            <person name="Kondo K."/>
            <person name="Tanaka S."/>
            <person name="Hara Y."/>
            <person name="Koshikawa S."/>
            <person name="Sagara H."/>
            <person name="Miura T."/>
            <person name="Yokobori S."/>
            <person name="Miyagawa K."/>
            <person name="Suzuki Y."/>
            <person name="Kubo T."/>
            <person name="Oyama M."/>
            <person name="Kohara Y."/>
            <person name="Fujiyama A."/>
            <person name="Arakawa K."/>
            <person name="Katayama T."/>
            <person name="Toyoda A."/>
            <person name="Kunieda T."/>
        </authorList>
    </citation>
    <scope>NUCLEOTIDE SEQUENCE [LARGE SCALE GENOMIC DNA]</scope>
    <source>
        <strain evidence="17 18">YOKOZUNA-1</strain>
    </source>
</reference>
<evidence type="ECO:0000256" key="13">
    <source>
        <dbReference type="RuleBase" id="RU362094"/>
    </source>
</evidence>
<proteinExistence type="inferred from homology"/>
<dbReference type="InterPro" id="IPR006171">
    <property type="entry name" value="TOPRIM_dom"/>
</dbReference>
<dbReference type="Gene3D" id="3.40.50.670">
    <property type="match status" value="1"/>
</dbReference>
<feature type="compositionally biased region" description="Acidic residues" evidence="14">
    <location>
        <begin position="1477"/>
        <end position="1487"/>
    </location>
</feature>
<dbReference type="Gene3D" id="3.30.565.10">
    <property type="entry name" value="Histidine kinase-like ATPase, C-terminal domain"/>
    <property type="match status" value="1"/>
</dbReference>
<dbReference type="Gene3D" id="3.30.1490.30">
    <property type="match status" value="1"/>
</dbReference>